<dbReference type="SUPFAM" id="SSF55797">
    <property type="entry name" value="PR-1-like"/>
    <property type="match status" value="1"/>
</dbReference>
<keyword evidence="3" id="KW-1185">Reference proteome</keyword>
<evidence type="ECO:0000313" key="2">
    <source>
        <dbReference type="EMBL" id="PIO68426.1"/>
    </source>
</evidence>
<reference evidence="2 3" key="1">
    <citation type="submission" date="2015-09" db="EMBL/GenBank/DDBJ databases">
        <title>Draft genome of the parasitic nematode Teladorsagia circumcincta isolate WARC Sus (inbred).</title>
        <authorList>
            <person name="Mitreva M."/>
        </authorList>
    </citation>
    <scope>NUCLEOTIDE SEQUENCE [LARGE SCALE GENOMIC DNA]</scope>
    <source>
        <strain evidence="2 3">S</strain>
    </source>
</reference>
<sequence length="95" mass="10381">MSRIATPGYDKEESNCPRLTNLAFQMAWASTTQVGCGAKLCGDNYIVVCRYTPRGNVVNQNIYNAGPMCSQCFGACSKTYLYKGLCVLPPVIQSK</sequence>
<gene>
    <name evidence="2" type="ORF">TELCIR_09787</name>
</gene>
<evidence type="ECO:0000313" key="3">
    <source>
        <dbReference type="Proteomes" id="UP000230423"/>
    </source>
</evidence>
<accession>A0A2G9UDX1</accession>
<dbReference type="InterPro" id="IPR014044">
    <property type="entry name" value="CAP_dom"/>
</dbReference>
<organism evidence="2 3">
    <name type="scientific">Teladorsagia circumcincta</name>
    <name type="common">Brown stomach worm</name>
    <name type="synonym">Ostertagia circumcincta</name>
    <dbReference type="NCBI Taxonomy" id="45464"/>
    <lineage>
        <taxon>Eukaryota</taxon>
        <taxon>Metazoa</taxon>
        <taxon>Ecdysozoa</taxon>
        <taxon>Nematoda</taxon>
        <taxon>Chromadorea</taxon>
        <taxon>Rhabditida</taxon>
        <taxon>Rhabditina</taxon>
        <taxon>Rhabditomorpha</taxon>
        <taxon>Strongyloidea</taxon>
        <taxon>Trichostrongylidae</taxon>
        <taxon>Teladorsagia</taxon>
    </lineage>
</organism>
<dbReference type="InterPro" id="IPR035940">
    <property type="entry name" value="CAP_sf"/>
</dbReference>
<dbReference type="PROSITE" id="PS01010">
    <property type="entry name" value="CRISP_2"/>
    <property type="match status" value="1"/>
</dbReference>
<dbReference type="AlphaFoldDB" id="A0A2G9UDX1"/>
<dbReference type="OrthoDB" id="5777635at2759"/>
<feature type="domain" description="SCP" evidence="1">
    <location>
        <begin position="23"/>
        <end position="51"/>
    </location>
</feature>
<dbReference type="Proteomes" id="UP000230423">
    <property type="component" value="Unassembled WGS sequence"/>
</dbReference>
<proteinExistence type="predicted"/>
<name>A0A2G9UDX1_TELCI</name>
<dbReference type="GO" id="GO:0005576">
    <property type="term" value="C:extracellular region"/>
    <property type="evidence" value="ECO:0007669"/>
    <property type="project" value="InterPro"/>
</dbReference>
<dbReference type="EMBL" id="KZ347103">
    <property type="protein sequence ID" value="PIO68426.1"/>
    <property type="molecule type" value="Genomic_DNA"/>
</dbReference>
<evidence type="ECO:0000259" key="1">
    <source>
        <dbReference type="Pfam" id="PF00188"/>
    </source>
</evidence>
<dbReference type="InterPro" id="IPR018244">
    <property type="entry name" value="Allrgn_V5/Tpx1_CS"/>
</dbReference>
<protein>
    <recommendedName>
        <fullName evidence="1">SCP domain-containing protein</fullName>
    </recommendedName>
</protein>
<dbReference type="Pfam" id="PF00188">
    <property type="entry name" value="CAP"/>
    <property type="match status" value="1"/>
</dbReference>
<dbReference type="Gene3D" id="3.40.33.10">
    <property type="entry name" value="CAP"/>
    <property type="match status" value="1"/>
</dbReference>